<feature type="domain" description="Serine aminopeptidase S33" evidence="1">
    <location>
        <begin position="52"/>
        <end position="276"/>
    </location>
</feature>
<organism evidence="2 3">
    <name type="scientific">Anaerobacillus alkalilacustris</name>
    <dbReference type="NCBI Taxonomy" id="393763"/>
    <lineage>
        <taxon>Bacteria</taxon>
        <taxon>Bacillati</taxon>
        <taxon>Bacillota</taxon>
        <taxon>Bacilli</taxon>
        <taxon>Bacillales</taxon>
        <taxon>Bacillaceae</taxon>
        <taxon>Anaerobacillus</taxon>
    </lineage>
</organism>
<dbReference type="Gene3D" id="3.40.50.1820">
    <property type="entry name" value="alpha/beta hydrolase"/>
    <property type="match status" value="1"/>
</dbReference>
<evidence type="ECO:0000313" key="2">
    <source>
        <dbReference type="EMBL" id="OIJ11180.1"/>
    </source>
</evidence>
<dbReference type="InterPro" id="IPR022742">
    <property type="entry name" value="Hydrolase_4"/>
</dbReference>
<dbReference type="InterPro" id="IPR029058">
    <property type="entry name" value="AB_hydrolase_fold"/>
</dbReference>
<dbReference type="AlphaFoldDB" id="A0A1S2LG07"/>
<keyword evidence="3" id="KW-1185">Reference proteome</keyword>
<comment type="caution">
    <text evidence="2">The sequence shown here is derived from an EMBL/GenBank/DDBJ whole genome shotgun (WGS) entry which is preliminary data.</text>
</comment>
<name>A0A1S2LG07_9BACI</name>
<evidence type="ECO:0000259" key="1">
    <source>
        <dbReference type="Pfam" id="PF12146"/>
    </source>
</evidence>
<sequence length="293" mass="34085">MKFYDSTIKHPFGHNYISFYGIDKQLLNDYKVEKIKEGNEETAVHVFEPVSVKGTVLLIHGYFDHTGSLKNMINFFLKKQWRVISYDLQGHGLSSGNRGEISDFIQYVETLKKVLTYCQQSQYKINSVIAHSTGAAIISYFLLQSKASFEKVIFLAPLVRPTKWRFILAASKIVPYFKSKLNRKFKINSGDNNYLDFVKKDPLQSKYISIKWVKALIKWNQKVEELSPSTQDLYVIQGTLDQTVDWKYNVSYLKKKFPKCQVAIVEGCRHQIINDHQTIKNKVFKIIEKQIFS</sequence>
<proteinExistence type="predicted"/>
<dbReference type="Proteomes" id="UP000179524">
    <property type="component" value="Unassembled WGS sequence"/>
</dbReference>
<dbReference type="OrthoDB" id="5614837at2"/>
<dbReference type="SUPFAM" id="SSF53474">
    <property type="entry name" value="alpha/beta-Hydrolases"/>
    <property type="match status" value="1"/>
</dbReference>
<accession>A0A1S2LG07</accession>
<gene>
    <name evidence="2" type="ORF">BKP37_16110</name>
</gene>
<dbReference type="InterPro" id="IPR051044">
    <property type="entry name" value="MAG_DAG_Lipase"/>
</dbReference>
<dbReference type="EMBL" id="MLQR01000043">
    <property type="protein sequence ID" value="OIJ11180.1"/>
    <property type="molecule type" value="Genomic_DNA"/>
</dbReference>
<reference evidence="2 3" key="1">
    <citation type="submission" date="2016-10" db="EMBL/GenBank/DDBJ databases">
        <title>Draft genome sequences of four alkaliphilic bacteria belonging to the Anaerobacillus genus.</title>
        <authorList>
            <person name="Bassil N.M."/>
            <person name="Lloyd J.R."/>
        </authorList>
    </citation>
    <scope>NUCLEOTIDE SEQUENCE [LARGE SCALE GENOMIC DNA]</scope>
    <source>
        <strain evidence="2 3">DSM 18345</strain>
    </source>
</reference>
<dbReference type="RefSeq" id="WP_071310644.1">
    <property type="nucleotide sequence ID" value="NZ_MLQR01000043.1"/>
</dbReference>
<protein>
    <recommendedName>
        <fullName evidence="1">Serine aminopeptidase S33 domain-containing protein</fullName>
    </recommendedName>
</protein>
<dbReference type="PANTHER" id="PTHR11614">
    <property type="entry name" value="PHOSPHOLIPASE-RELATED"/>
    <property type="match status" value="1"/>
</dbReference>
<dbReference type="Pfam" id="PF12146">
    <property type="entry name" value="Hydrolase_4"/>
    <property type="match status" value="1"/>
</dbReference>
<evidence type="ECO:0000313" key="3">
    <source>
        <dbReference type="Proteomes" id="UP000179524"/>
    </source>
</evidence>